<organism evidence="1 2">
    <name type="scientific">Talaromyces marneffei (strain ATCC 18224 / CBS 334.59 / QM 7333)</name>
    <name type="common">Penicillium marneffei</name>
    <dbReference type="NCBI Taxonomy" id="441960"/>
    <lineage>
        <taxon>Eukaryota</taxon>
        <taxon>Fungi</taxon>
        <taxon>Dikarya</taxon>
        <taxon>Ascomycota</taxon>
        <taxon>Pezizomycotina</taxon>
        <taxon>Eurotiomycetes</taxon>
        <taxon>Eurotiomycetidae</taxon>
        <taxon>Eurotiales</taxon>
        <taxon>Trichocomaceae</taxon>
        <taxon>Talaromyces</taxon>
        <taxon>Talaromyces sect. Talaromyces</taxon>
    </lineage>
</organism>
<evidence type="ECO:0000313" key="1">
    <source>
        <dbReference type="EMBL" id="EEA23694.1"/>
    </source>
</evidence>
<dbReference type="VEuPathDB" id="FungiDB:PMAA_077270"/>
<protein>
    <submittedName>
        <fullName evidence="1">Uncharacterized protein</fullName>
    </submittedName>
</protein>
<dbReference type="AlphaFoldDB" id="B6QCY3"/>
<gene>
    <name evidence="1" type="ORF">PMAA_077270</name>
</gene>
<dbReference type="EMBL" id="DS995901">
    <property type="protein sequence ID" value="EEA23694.1"/>
    <property type="molecule type" value="Genomic_DNA"/>
</dbReference>
<accession>B6QCY3</accession>
<keyword evidence="2" id="KW-1185">Reference proteome</keyword>
<name>B6QCY3_TALMQ</name>
<sequence>MRSGGLMRGILANGFTTVRDNGGATAVHAQATEEFIVLDLRVFQREGDLRRPEDMVAMEKPG</sequence>
<proteinExistence type="predicted"/>
<dbReference type="HOGENOM" id="CLU_2904903_0_0_1"/>
<reference evidence="2" key="1">
    <citation type="journal article" date="2015" name="Genome Announc.">
        <title>Genome sequence of the AIDS-associated pathogen Penicillium marneffei (ATCC18224) and its near taxonomic relative Talaromyces stipitatus (ATCC10500).</title>
        <authorList>
            <person name="Nierman W.C."/>
            <person name="Fedorova-Abrams N.D."/>
            <person name="Andrianopoulos A."/>
        </authorList>
    </citation>
    <scope>NUCLEOTIDE SEQUENCE [LARGE SCALE GENOMIC DNA]</scope>
    <source>
        <strain evidence="2">ATCC 18224 / CBS 334.59 / QM 7333</strain>
    </source>
</reference>
<evidence type="ECO:0000313" key="2">
    <source>
        <dbReference type="Proteomes" id="UP000001294"/>
    </source>
</evidence>
<dbReference type="Proteomes" id="UP000001294">
    <property type="component" value="Unassembled WGS sequence"/>
</dbReference>